<dbReference type="AlphaFoldDB" id="A0ABD0K2R4"/>
<evidence type="ECO:0000256" key="1">
    <source>
        <dbReference type="SAM" id="MobiDB-lite"/>
    </source>
</evidence>
<accession>A0ABD0K2R4</accession>
<name>A0ABD0K2R4_9CAEN</name>
<reference evidence="2 3" key="1">
    <citation type="journal article" date="2023" name="Sci. Data">
        <title>Genome assembly of the Korean intertidal mud-creeper Batillaria attramentaria.</title>
        <authorList>
            <person name="Patra A.K."/>
            <person name="Ho P.T."/>
            <person name="Jun S."/>
            <person name="Lee S.J."/>
            <person name="Kim Y."/>
            <person name="Won Y.J."/>
        </authorList>
    </citation>
    <scope>NUCLEOTIDE SEQUENCE [LARGE SCALE GENOMIC DNA]</scope>
    <source>
        <strain evidence="2">Wonlab-2016</strain>
    </source>
</reference>
<dbReference type="Proteomes" id="UP001519460">
    <property type="component" value="Unassembled WGS sequence"/>
</dbReference>
<sequence>MGPSPRSDASQFNLRGLARSIRTDCSAVTSTLSEVLFVPRSVSFPRLISVSTDDGSQHNPLPGRFQTEAPVGDDLSVTRELVTVADHFTRGSVSTHEASEVYVPPGRKHTHTDSADDWSKTLAGRATHGVRTIGALCN</sequence>
<protein>
    <submittedName>
        <fullName evidence="2">Uncharacterized protein</fullName>
    </submittedName>
</protein>
<organism evidence="2 3">
    <name type="scientific">Batillaria attramentaria</name>
    <dbReference type="NCBI Taxonomy" id="370345"/>
    <lineage>
        <taxon>Eukaryota</taxon>
        <taxon>Metazoa</taxon>
        <taxon>Spiralia</taxon>
        <taxon>Lophotrochozoa</taxon>
        <taxon>Mollusca</taxon>
        <taxon>Gastropoda</taxon>
        <taxon>Caenogastropoda</taxon>
        <taxon>Sorbeoconcha</taxon>
        <taxon>Cerithioidea</taxon>
        <taxon>Batillariidae</taxon>
        <taxon>Batillaria</taxon>
    </lineage>
</organism>
<comment type="caution">
    <text evidence="2">The sequence shown here is derived from an EMBL/GenBank/DDBJ whole genome shotgun (WGS) entry which is preliminary data.</text>
</comment>
<keyword evidence="3" id="KW-1185">Reference proteome</keyword>
<dbReference type="EMBL" id="JACVVK020000259">
    <property type="protein sequence ID" value="KAK7481596.1"/>
    <property type="molecule type" value="Genomic_DNA"/>
</dbReference>
<gene>
    <name evidence="2" type="ORF">BaRGS_00027112</name>
</gene>
<feature type="region of interest" description="Disordered" evidence="1">
    <location>
        <begin position="94"/>
        <end position="115"/>
    </location>
</feature>
<evidence type="ECO:0000313" key="3">
    <source>
        <dbReference type="Proteomes" id="UP001519460"/>
    </source>
</evidence>
<evidence type="ECO:0000313" key="2">
    <source>
        <dbReference type="EMBL" id="KAK7481596.1"/>
    </source>
</evidence>
<proteinExistence type="predicted"/>